<evidence type="ECO:0000256" key="5">
    <source>
        <dbReference type="ARBA" id="ARBA00023242"/>
    </source>
</evidence>
<dbReference type="PROSITE" id="PS50888">
    <property type="entry name" value="BHLH"/>
    <property type="match status" value="1"/>
</dbReference>
<accession>C7SBB6</accession>
<dbReference type="Pfam" id="PF23177">
    <property type="entry name" value="bHLH_IRO3"/>
    <property type="match status" value="1"/>
</dbReference>
<evidence type="ECO:0000256" key="3">
    <source>
        <dbReference type="ARBA" id="ARBA00023125"/>
    </source>
</evidence>
<evidence type="ECO:0000313" key="9">
    <source>
        <dbReference type="EMBL" id="ACM41586.1"/>
    </source>
</evidence>
<keyword evidence="3" id="KW-0238">DNA-binding</keyword>
<dbReference type="SMART" id="SM00353">
    <property type="entry name" value="HLH"/>
    <property type="match status" value="1"/>
</dbReference>
<proteinExistence type="evidence at transcript level"/>
<sequence>MLSSYLFLWGSICRSQDAVEKKKDETIAKRLKADREKKRRDKLNGSFQELGDILDVDRHKNNKRDIIVEAIHVLKDLTSELNRQKVQHAALTEESRELMEEKNELKSEKASLKSEIENLELLFQHSLSFMHQWAAPVDPSVSYPIALLAPSRPVRIGSPRPSPQMTHVVPSIGRPYTSVASASNNPGQQNPEQNPSNCEGYEVVNVGSRLHELELMPGSITKKFSAIEKGKQPMVYNGSSKDWSFIRKPSSSGRFPGSCSYRMHGDLL</sequence>
<dbReference type="GO" id="GO:0005634">
    <property type="term" value="C:nucleus"/>
    <property type="evidence" value="ECO:0007669"/>
    <property type="project" value="UniProtKB-SubCell"/>
</dbReference>
<dbReference type="AlphaFoldDB" id="C7SBB6"/>
<dbReference type="SUPFAM" id="SSF47459">
    <property type="entry name" value="HLH, helix-loop-helix DNA-binding domain"/>
    <property type="match status" value="1"/>
</dbReference>
<dbReference type="InterPro" id="IPR044579">
    <property type="entry name" value="bHLH11/121"/>
</dbReference>
<name>C7SBB6_CATRO</name>
<evidence type="ECO:0000256" key="7">
    <source>
        <dbReference type="SAM" id="MobiDB-lite"/>
    </source>
</evidence>
<feature type="domain" description="BHLH" evidence="8">
    <location>
        <begin position="27"/>
        <end position="77"/>
    </location>
</feature>
<dbReference type="GO" id="GO:0006879">
    <property type="term" value="P:intracellular iron ion homeostasis"/>
    <property type="evidence" value="ECO:0007669"/>
    <property type="project" value="InterPro"/>
</dbReference>
<protein>
    <submittedName>
        <fullName evidence="9">BHLH transcription factor MYC3</fullName>
    </submittedName>
</protein>
<evidence type="ECO:0000259" key="8">
    <source>
        <dbReference type="PROSITE" id="PS50888"/>
    </source>
</evidence>
<dbReference type="PANTHER" id="PTHR47001">
    <property type="entry name" value="TRANSCRIPTION FACTOR BHLH121"/>
    <property type="match status" value="1"/>
</dbReference>
<reference evidence="9" key="2">
    <citation type="journal article" date="2011" name="Plant J.">
        <title>The basic helix-loop-helix transcription factor CrMYC2 controls the jasmonate-responsive expression of the ORCA genes that regulate alkaloid biosynthesis in Catharanthus roseus.</title>
        <authorList>
            <person name="Zhang H."/>
            <person name="Hedhili S."/>
            <person name="Montiel G."/>
            <person name="Zhang Y."/>
            <person name="Chatel G."/>
            <person name="Pre M."/>
            <person name="Gantet P."/>
            <person name="Memelink J."/>
        </authorList>
    </citation>
    <scope>NUCLEOTIDE SEQUENCE</scope>
</reference>
<evidence type="ECO:0000256" key="1">
    <source>
        <dbReference type="ARBA" id="ARBA00004123"/>
    </source>
</evidence>
<dbReference type="Gene3D" id="4.10.280.10">
    <property type="entry name" value="Helix-loop-helix DNA-binding domain"/>
    <property type="match status" value="1"/>
</dbReference>
<keyword evidence="5" id="KW-0539">Nucleus</keyword>
<comment type="subcellular location">
    <subcellularLocation>
        <location evidence="1">Nucleus</location>
    </subcellularLocation>
</comment>
<dbReference type="InterPro" id="IPR057075">
    <property type="entry name" value="bHLH_IRO3"/>
</dbReference>
<dbReference type="InterPro" id="IPR011598">
    <property type="entry name" value="bHLH_dom"/>
</dbReference>
<keyword evidence="6" id="KW-0175">Coiled coil</keyword>
<evidence type="ECO:0000256" key="6">
    <source>
        <dbReference type="SAM" id="Coils"/>
    </source>
</evidence>
<evidence type="ECO:0000256" key="4">
    <source>
        <dbReference type="ARBA" id="ARBA00023163"/>
    </source>
</evidence>
<feature type="coiled-coil region" evidence="6">
    <location>
        <begin position="74"/>
        <end position="122"/>
    </location>
</feature>
<dbReference type="GO" id="GO:0003700">
    <property type="term" value="F:DNA-binding transcription factor activity"/>
    <property type="evidence" value="ECO:0007669"/>
    <property type="project" value="InterPro"/>
</dbReference>
<feature type="region of interest" description="Disordered" evidence="7">
    <location>
        <begin position="175"/>
        <end position="197"/>
    </location>
</feature>
<gene>
    <name evidence="9" type="primary">MYC3</name>
</gene>
<keyword evidence="2" id="KW-0805">Transcription regulation</keyword>
<dbReference type="PANTHER" id="PTHR47001:SF1">
    <property type="entry name" value="TRANSCRIPTION FACTOR BHLH11"/>
    <property type="match status" value="1"/>
</dbReference>
<keyword evidence="4" id="KW-0804">Transcription</keyword>
<reference evidence="9" key="1">
    <citation type="journal article" date="2000" name="Int. J. Bio-Chromatogr.">
        <title>Isolation by the yeast one-hybrid system of cDNAs encoding transcription factors that bind to the G-box element of the strictosidine synthase gene promoter from Catharanthus roseus.</title>
        <authorList>
            <person name="Pre M."/>
            <person name="Siberil Y."/>
            <person name="Memelink J."/>
            <person name="Champion A."/>
            <person name="Doireau P."/>
            <person name="Gantet P."/>
        </authorList>
    </citation>
    <scope>NUCLEOTIDE SEQUENCE</scope>
</reference>
<dbReference type="EMBL" id="FJ004233">
    <property type="protein sequence ID" value="ACM41586.1"/>
    <property type="molecule type" value="mRNA"/>
</dbReference>
<feature type="compositionally biased region" description="Low complexity" evidence="7">
    <location>
        <begin position="184"/>
        <end position="197"/>
    </location>
</feature>
<organism evidence="9">
    <name type="scientific">Catharanthus roseus</name>
    <name type="common">Madagascar periwinkle</name>
    <name type="synonym">Vinca rosea</name>
    <dbReference type="NCBI Taxonomy" id="4058"/>
    <lineage>
        <taxon>Eukaryota</taxon>
        <taxon>Viridiplantae</taxon>
        <taxon>Streptophyta</taxon>
        <taxon>Embryophyta</taxon>
        <taxon>Tracheophyta</taxon>
        <taxon>Spermatophyta</taxon>
        <taxon>Magnoliopsida</taxon>
        <taxon>eudicotyledons</taxon>
        <taxon>Gunneridae</taxon>
        <taxon>Pentapetalae</taxon>
        <taxon>asterids</taxon>
        <taxon>lamiids</taxon>
        <taxon>Gentianales</taxon>
        <taxon>Apocynaceae</taxon>
        <taxon>Rauvolfioideae</taxon>
        <taxon>Vinceae</taxon>
        <taxon>Catharanthinae</taxon>
        <taxon>Catharanthus</taxon>
    </lineage>
</organism>
<dbReference type="InterPro" id="IPR036638">
    <property type="entry name" value="HLH_DNA-bd_sf"/>
</dbReference>
<evidence type="ECO:0000256" key="2">
    <source>
        <dbReference type="ARBA" id="ARBA00023015"/>
    </source>
</evidence>
<dbReference type="GO" id="GO:0003677">
    <property type="term" value="F:DNA binding"/>
    <property type="evidence" value="ECO:0007669"/>
    <property type="project" value="UniProtKB-KW"/>
</dbReference>
<dbReference type="GO" id="GO:0046983">
    <property type="term" value="F:protein dimerization activity"/>
    <property type="evidence" value="ECO:0007669"/>
    <property type="project" value="InterPro"/>
</dbReference>